<dbReference type="AlphaFoldDB" id="A0A926Y1B1"/>
<dbReference type="Proteomes" id="UP000598820">
    <property type="component" value="Unassembled WGS sequence"/>
</dbReference>
<dbReference type="EMBL" id="JACWZY010000003">
    <property type="protein sequence ID" value="MBD2700130.1"/>
    <property type="molecule type" value="Genomic_DNA"/>
</dbReference>
<organism evidence="1 2">
    <name type="scientific">Spirosoma profusum</name>
    <dbReference type="NCBI Taxonomy" id="2771354"/>
    <lineage>
        <taxon>Bacteria</taxon>
        <taxon>Pseudomonadati</taxon>
        <taxon>Bacteroidota</taxon>
        <taxon>Cytophagia</taxon>
        <taxon>Cytophagales</taxon>
        <taxon>Cytophagaceae</taxon>
        <taxon>Spirosoma</taxon>
    </lineage>
</organism>
<keyword evidence="2" id="KW-1185">Reference proteome</keyword>
<evidence type="ECO:0000313" key="1">
    <source>
        <dbReference type="EMBL" id="MBD2700130.1"/>
    </source>
</evidence>
<proteinExistence type="predicted"/>
<name>A0A926Y1B1_9BACT</name>
<protein>
    <submittedName>
        <fullName evidence="1">Uncharacterized protein</fullName>
    </submittedName>
</protein>
<accession>A0A926Y1B1</accession>
<comment type="caution">
    <text evidence="1">The sequence shown here is derived from an EMBL/GenBank/DDBJ whole genome shotgun (WGS) entry which is preliminary data.</text>
</comment>
<evidence type="ECO:0000313" key="2">
    <source>
        <dbReference type="Proteomes" id="UP000598820"/>
    </source>
</evidence>
<reference evidence="1" key="1">
    <citation type="submission" date="2020-09" db="EMBL/GenBank/DDBJ databases">
        <authorList>
            <person name="Kim M.K."/>
        </authorList>
    </citation>
    <scope>NUCLEOTIDE SEQUENCE</scope>
    <source>
        <strain evidence="1">BT702</strain>
    </source>
</reference>
<sequence>MLFSNPVLFELPALPRVAKFIRTKLRDPTTGTPQPMLLDPQATGPGLFLWAMCQNHKEALFACWAERPGSKSRGKSQRIYYPEKVYTDRIGVGISEFHYTRHQYLLNYIELGVWHNWVEFMMQNELVQFCEQARDTPPMSRIKTWCDRYDFSEDDFSEAALKQMYLRYRKQIGANGFAPEVSSTFQFIPIPLAA</sequence>
<gene>
    <name evidence="1" type="ORF">IC229_05755</name>
</gene>
<dbReference type="RefSeq" id="WP_190885982.1">
    <property type="nucleotide sequence ID" value="NZ_JACWZY010000003.1"/>
</dbReference>